<protein>
    <submittedName>
        <fullName evidence="2">Mitochondrial intermediate peptidase</fullName>
        <ecNumber evidence="2">3.4.24.59</ecNumber>
    </submittedName>
</protein>
<dbReference type="GeneID" id="89955538"/>
<dbReference type="AlphaFoldDB" id="A0AAN7DB27"/>
<feature type="region of interest" description="Disordered" evidence="1">
    <location>
        <begin position="1"/>
        <end position="57"/>
    </location>
</feature>
<proteinExistence type="predicted"/>
<evidence type="ECO:0000313" key="3">
    <source>
        <dbReference type="Proteomes" id="UP001304243"/>
    </source>
</evidence>
<dbReference type="Proteomes" id="UP001304243">
    <property type="component" value="Unassembled WGS sequence"/>
</dbReference>
<organism evidence="2 3">
    <name type="scientific">Mucor velutinosus</name>
    <dbReference type="NCBI Taxonomy" id="708070"/>
    <lineage>
        <taxon>Eukaryota</taxon>
        <taxon>Fungi</taxon>
        <taxon>Fungi incertae sedis</taxon>
        <taxon>Mucoromycota</taxon>
        <taxon>Mucoromycotina</taxon>
        <taxon>Mucoromycetes</taxon>
        <taxon>Mucorales</taxon>
        <taxon>Mucorineae</taxon>
        <taxon>Mucoraceae</taxon>
        <taxon>Mucor</taxon>
    </lineage>
</organism>
<gene>
    <name evidence="2" type="primary">OCT1</name>
    <name evidence="2" type="ORF">ATC70_011852</name>
</gene>
<name>A0AAN7DB27_9FUNG</name>
<comment type="caution">
    <text evidence="2">The sequence shown here is derived from an EMBL/GenBank/DDBJ whole genome shotgun (WGS) entry which is preliminary data.</text>
</comment>
<accession>A0AAN7DB27</accession>
<reference evidence="2 3" key="1">
    <citation type="submission" date="2022-11" db="EMBL/GenBank/DDBJ databases">
        <title>Mucor velutinosus strain NIH1002 WGS.</title>
        <authorList>
            <person name="Subramanian P."/>
            <person name="Mullikin J.C."/>
            <person name="Segre J.A."/>
            <person name="Zelazny A.M."/>
        </authorList>
    </citation>
    <scope>NUCLEOTIDE SEQUENCE [LARGE SCALE GENOMIC DNA]</scope>
    <source>
        <strain evidence="2 3">NIH1002</strain>
    </source>
</reference>
<evidence type="ECO:0000313" key="2">
    <source>
        <dbReference type="EMBL" id="KAK4513284.1"/>
    </source>
</evidence>
<feature type="region of interest" description="Disordered" evidence="1">
    <location>
        <begin position="227"/>
        <end position="254"/>
    </location>
</feature>
<evidence type="ECO:0000256" key="1">
    <source>
        <dbReference type="SAM" id="MobiDB-lite"/>
    </source>
</evidence>
<dbReference type="GO" id="GO:0004222">
    <property type="term" value="F:metalloendopeptidase activity"/>
    <property type="evidence" value="ECO:0007669"/>
    <property type="project" value="UniProtKB-EC"/>
</dbReference>
<dbReference type="EC" id="3.4.24.59" evidence="2"/>
<keyword evidence="2" id="KW-0378">Hydrolase</keyword>
<dbReference type="EMBL" id="JASEJX010000018">
    <property type="protein sequence ID" value="KAK4513284.1"/>
    <property type="molecule type" value="Genomic_DNA"/>
</dbReference>
<dbReference type="RefSeq" id="XP_064679950.1">
    <property type="nucleotide sequence ID" value="XM_064831037.1"/>
</dbReference>
<sequence>MPLFNSKKPTHNFPPPVRYNTIHNDAEEEGHSNQQQEQIKRKKTAAAAAAAAAPSMKAHMSNMSRLFQRIVVTVKRSTRGSTPRKEPQPEFADIFQTMQLPTIEWTDGNLGISPHHPTVTAASQQQMPNILQEKLKLLSQQSQLQRQAHLQSPQLQLSPLPQQQQPILLSPQENDEDSVFCINTTEYLDFPVPPSLPTTHHVMRSRQESLNTSTPPTRLNSLIIAEEEEDSDDESMPSTPFNDSICYDESSNTNNNKTEQLALINTPSPLSPLLLR</sequence>
<keyword evidence="3" id="KW-1185">Reference proteome</keyword>